<dbReference type="NCBIfam" id="TIGR04408">
    <property type="entry name" value="LptG_lptG"/>
    <property type="match status" value="1"/>
</dbReference>
<accession>A0A974SJX2</accession>
<evidence type="ECO:0000256" key="1">
    <source>
        <dbReference type="ARBA" id="ARBA00004651"/>
    </source>
</evidence>
<keyword evidence="3 6" id="KW-0812">Transmembrane</keyword>
<dbReference type="AlphaFoldDB" id="A0A974SJX2"/>
<feature type="transmembrane region" description="Helical" evidence="6">
    <location>
        <begin position="99"/>
        <end position="121"/>
    </location>
</feature>
<dbReference type="EMBL" id="CP063362">
    <property type="protein sequence ID" value="QRG08891.1"/>
    <property type="molecule type" value="Genomic_DNA"/>
</dbReference>
<evidence type="ECO:0000256" key="2">
    <source>
        <dbReference type="ARBA" id="ARBA00022475"/>
    </source>
</evidence>
<comment type="subcellular location">
    <subcellularLocation>
        <location evidence="1">Cell membrane</location>
        <topology evidence="1">Multi-pass membrane protein</topology>
    </subcellularLocation>
</comment>
<gene>
    <name evidence="7" type="primary">lptG</name>
    <name evidence="7" type="ORF">EZH22_11810</name>
</gene>
<evidence type="ECO:0000256" key="4">
    <source>
        <dbReference type="ARBA" id="ARBA00022989"/>
    </source>
</evidence>
<dbReference type="PANTHER" id="PTHR33529:SF2">
    <property type="entry name" value="LIPOPOLYSACCHARIDE EXPORT SYSTEM PERMEASE PROTEIN LPTG"/>
    <property type="match status" value="1"/>
</dbReference>
<feature type="transmembrane region" description="Helical" evidence="6">
    <location>
        <begin position="309"/>
        <end position="326"/>
    </location>
</feature>
<evidence type="ECO:0000256" key="5">
    <source>
        <dbReference type="ARBA" id="ARBA00023136"/>
    </source>
</evidence>
<evidence type="ECO:0000256" key="3">
    <source>
        <dbReference type="ARBA" id="ARBA00022692"/>
    </source>
</evidence>
<dbReference type="GO" id="GO:0055085">
    <property type="term" value="P:transmembrane transport"/>
    <property type="evidence" value="ECO:0007669"/>
    <property type="project" value="InterPro"/>
</dbReference>
<feature type="transmembrane region" description="Helical" evidence="6">
    <location>
        <begin position="282"/>
        <end position="303"/>
    </location>
</feature>
<dbReference type="PANTHER" id="PTHR33529">
    <property type="entry name" value="SLR0882 PROTEIN-RELATED"/>
    <property type="match status" value="1"/>
</dbReference>
<proteinExistence type="predicted"/>
<organism evidence="7 8">
    <name type="scientific">Xanthobacter dioxanivorans</name>
    <dbReference type="NCBI Taxonomy" id="2528964"/>
    <lineage>
        <taxon>Bacteria</taxon>
        <taxon>Pseudomonadati</taxon>
        <taxon>Pseudomonadota</taxon>
        <taxon>Alphaproteobacteria</taxon>
        <taxon>Hyphomicrobiales</taxon>
        <taxon>Xanthobacteraceae</taxon>
        <taxon>Xanthobacter</taxon>
    </lineage>
</organism>
<protein>
    <submittedName>
        <fullName evidence="7">LPS export ABC transporter permease LptG</fullName>
    </submittedName>
</protein>
<evidence type="ECO:0000313" key="8">
    <source>
        <dbReference type="Proteomes" id="UP000596427"/>
    </source>
</evidence>
<dbReference type="RefSeq" id="WP_203195807.1">
    <property type="nucleotide sequence ID" value="NZ_CP063362.1"/>
</dbReference>
<keyword evidence="8" id="KW-1185">Reference proteome</keyword>
<dbReference type="KEGG" id="xdi:EZH22_11810"/>
<sequence length="366" mass="39604">MIGRILGLYFARRFASAVAVIFLSCVTLIMLVDFLEMARRTAEREQVTVSLLALVTLYRAPAFTEQLLPFAVLFGAIGTFVMLSRQLELVVARAVGLSVWQFITPPVLAAFLIGVFATCVFNPVSADFKERANQIEGEIFASNPVAAASLTQAKKEFWVRQQSLDGQAIIQAQASRLGGRTLSGVVVFAFDKADRLVERVEAKTATLSDGAWILTDARVLVPGFDVQSYSTYLIATNLDPRQVQESLIAPETVSFWQLPAAIRSAEQSGFGAEKYRLQLQSLLARPFLLVAMVLIAAVVGLRVFRFGGVGQTILGGVLAGFLLYVGTKLAEDLGEAGIVHPVAAAWFPAVTGILLGVLVLLHREDG</sequence>
<feature type="transmembrane region" description="Helical" evidence="6">
    <location>
        <begin position="338"/>
        <end position="361"/>
    </location>
</feature>
<keyword evidence="5 6" id="KW-0472">Membrane</keyword>
<dbReference type="GO" id="GO:0043190">
    <property type="term" value="C:ATP-binding cassette (ABC) transporter complex"/>
    <property type="evidence" value="ECO:0007669"/>
    <property type="project" value="InterPro"/>
</dbReference>
<dbReference type="Pfam" id="PF03739">
    <property type="entry name" value="LptF_LptG"/>
    <property type="match status" value="1"/>
</dbReference>
<dbReference type="Proteomes" id="UP000596427">
    <property type="component" value="Chromosome"/>
</dbReference>
<feature type="transmembrane region" description="Helical" evidence="6">
    <location>
        <begin position="14"/>
        <end position="35"/>
    </location>
</feature>
<dbReference type="InterPro" id="IPR005495">
    <property type="entry name" value="LptG/LptF_permease"/>
</dbReference>
<dbReference type="PROSITE" id="PS51257">
    <property type="entry name" value="PROKAR_LIPOPROTEIN"/>
    <property type="match status" value="1"/>
</dbReference>
<keyword evidence="2" id="KW-1003">Cell membrane</keyword>
<name>A0A974SJX2_9HYPH</name>
<keyword evidence="4 6" id="KW-1133">Transmembrane helix</keyword>
<feature type="transmembrane region" description="Helical" evidence="6">
    <location>
        <begin position="67"/>
        <end position="87"/>
    </location>
</feature>
<dbReference type="GO" id="GO:0015920">
    <property type="term" value="P:lipopolysaccharide transport"/>
    <property type="evidence" value="ECO:0007669"/>
    <property type="project" value="TreeGrafter"/>
</dbReference>
<evidence type="ECO:0000256" key="6">
    <source>
        <dbReference type="SAM" id="Phobius"/>
    </source>
</evidence>
<dbReference type="InterPro" id="IPR030923">
    <property type="entry name" value="LptG"/>
</dbReference>
<evidence type="ECO:0000313" key="7">
    <source>
        <dbReference type="EMBL" id="QRG08891.1"/>
    </source>
</evidence>
<reference evidence="7 8" key="1">
    <citation type="submission" date="2020-10" db="EMBL/GenBank/DDBJ databases">
        <title>Degradation of 1,4-Dioxane by Xanthobacter sp. YN2, via a Novel Group-2 Soluble Di-Iron Monooxygenase.</title>
        <authorList>
            <person name="Ma F."/>
            <person name="Wang Y."/>
            <person name="Yang J."/>
            <person name="Guo H."/>
            <person name="Su D."/>
            <person name="Yu L."/>
        </authorList>
    </citation>
    <scope>NUCLEOTIDE SEQUENCE [LARGE SCALE GENOMIC DNA]</scope>
    <source>
        <strain evidence="7 8">YN2</strain>
    </source>
</reference>